<name>A0A4Q4SZK7_9PEZI</name>
<dbReference type="AlphaFoldDB" id="A0A4Q4SZK7"/>
<reference evidence="2 3" key="1">
    <citation type="submission" date="2018-06" db="EMBL/GenBank/DDBJ databases">
        <title>Complete Genomes of Monosporascus.</title>
        <authorList>
            <person name="Robinson A.J."/>
            <person name="Natvig D.O."/>
        </authorList>
    </citation>
    <scope>NUCLEOTIDE SEQUENCE [LARGE SCALE GENOMIC DNA]</scope>
    <source>
        <strain evidence="2 3">CBS 110550</strain>
    </source>
</reference>
<organism evidence="2 3">
    <name type="scientific">Monosporascus ibericus</name>
    <dbReference type="NCBI Taxonomy" id="155417"/>
    <lineage>
        <taxon>Eukaryota</taxon>
        <taxon>Fungi</taxon>
        <taxon>Dikarya</taxon>
        <taxon>Ascomycota</taxon>
        <taxon>Pezizomycotina</taxon>
        <taxon>Sordariomycetes</taxon>
        <taxon>Xylariomycetidae</taxon>
        <taxon>Xylariales</taxon>
        <taxon>Xylariales incertae sedis</taxon>
        <taxon>Monosporascus</taxon>
    </lineage>
</organism>
<feature type="region of interest" description="Disordered" evidence="1">
    <location>
        <begin position="229"/>
        <end position="248"/>
    </location>
</feature>
<evidence type="ECO:0000256" key="1">
    <source>
        <dbReference type="SAM" id="MobiDB-lite"/>
    </source>
</evidence>
<dbReference type="EMBL" id="QJNU01000720">
    <property type="protein sequence ID" value="RYO88487.1"/>
    <property type="molecule type" value="Genomic_DNA"/>
</dbReference>
<accession>A0A4Q4SZK7</accession>
<gene>
    <name evidence="2" type="ORF">DL764_008713</name>
</gene>
<keyword evidence="3" id="KW-1185">Reference proteome</keyword>
<evidence type="ECO:0000313" key="3">
    <source>
        <dbReference type="Proteomes" id="UP000293360"/>
    </source>
</evidence>
<proteinExistence type="predicted"/>
<dbReference type="Proteomes" id="UP000293360">
    <property type="component" value="Unassembled WGS sequence"/>
</dbReference>
<dbReference type="OrthoDB" id="3789824at2759"/>
<protein>
    <submittedName>
        <fullName evidence="2">Uncharacterized protein</fullName>
    </submittedName>
</protein>
<comment type="caution">
    <text evidence="2">The sequence shown here is derived from an EMBL/GenBank/DDBJ whole genome shotgun (WGS) entry which is preliminary data.</text>
</comment>
<evidence type="ECO:0000313" key="2">
    <source>
        <dbReference type="EMBL" id="RYO88487.1"/>
    </source>
</evidence>
<sequence length="248" mass="28085">MDLFLAGLWEEELVLSLPWEENADRDFGASRGATISRFARPEPFIAPTFSWASRVGPIRNARSSGQEGHGARVSHRGVVHTQGGGSIRHGLLGIRKLRGRLTEAVFHPRACDRRCHIVASGFPSLDIIIVDNEQDAKMAPGEMVYCLQLVKFAETEFGTWFEATEGIFDKFNMLGVRSIHDWRGQYINGEDVEIQYHGRWAPDYRSPIRRRGSDMTRYRYKTDRDVGLMAKENGGDRPTAHTPAWPRT</sequence>